<dbReference type="OrthoDB" id="9795979at2"/>
<keyword evidence="2" id="KW-0732">Signal</keyword>
<evidence type="ECO:0000259" key="10">
    <source>
        <dbReference type="Pfam" id="PF00768"/>
    </source>
</evidence>
<name>A0A5B8LVY7_9HYPH</name>
<comment type="similarity">
    <text evidence="1 9">Belongs to the peptidase S11 family.</text>
</comment>
<reference evidence="11 12" key="1">
    <citation type="submission" date="2019-07" db="EMBL/GenBank/DDBJ databases">
        <title>Full genome sequence of Devosia sp. Gsoil 520.</title>
        <authorList>
            <person name="Im W.-T."/>
        </authorList>
    </citation>
    <scope>NUCLEOTIDE SEQUENCE [LARGE SCALE GENOMIC DNA]</scope>
    <source>
        <strain evidence="11 12">Gsoil 520</strain>
    </source>
</reference>
<feature type="domain" description="Peptidase S11 D-alanyl-D-alanine carboxypeptidase A N-terminal" evidence="10">
    <location>
        <begin position="34"/>
        <end position="254"/>
    </location>
</feature>
<keyword evidence="6" id="KW-0961">Cell wall biogenesis/degradation</keyword>
<dbReference type="GO" id="GO:0071555">
    <property type="term" value="P:cell wall organization"/>
    <property type="evidence" value="ECO:0007669"/>
    <property type="project" value="UniProtKB-KW"/>
</dbReference>
<protein>
    <submittedName>
        <fullName evidence="11">D-alanyl-D-alanine carboxypeptidase</fullName>
    </submittedName>
</protein>
<dbReference type="GO" id="GO:0006508">
    <property type="term" value="P:proteolysis"/>
    <property type="evidence" value="ECO:0007669"/>
    <property type="project" value="InterPro"/>
</dbReference>
<evidence type="ECO:0000256" key="4">
    <source>
        <dbReference type="ARBA" id="ARBA00022960"/>
    </source>
</evidence>
<evidence type="ECO:0000256" key="2">
    <source>
        <dbReference type="ARBA" id="ARBA00022729"/>
    </source>
</evidence>
<evidence type="ECO:0000256" key="5">
    <source>
        <dbReference type="ARBA" id="ARBA00022984"/>
    </source>
</evidence>
<dbReference type="GO" id="GO:0009252">
    <property type="term" value="P:peptidoglycan biosynthetic process"/>
    <property type="evidence" value="ECO:0007669"/>
    <property type="project" value="UniProtKB-KW"/>
</dbReference>
<accession>A0A5B8LVY7</accession>
<keyword evidence="12" id="KW-1185">Reference proteome</keyword>
<dbReference type="GO" id="GO:0009002">
    <property type="term" value="F:serine-type D-Ala-D-Ala carboxypeptidase activity"/>
    <property type="evidence" value="ECO:0007669"/>
    <property type="project" value="InterPro"/>
</dbReference>
<dbReference type="InterPro" id="IPR001967">
    <property type="entry name" value="Peptidase_S11_N"/>
</dbReference>
<dbReference type="PANTHER" id="PTHR21581:SF6">
    <property type="entry name" value="TRAFFICKING PROTEIN PARTICLE COMPLEX SUBUNIT 12"/>
    <property type="match status" value="1"/>
</dbReference>
<dbReference type="AlphaFoldDB" id="A0A5B8LVY7"/>
<dbReference type="InterPro" id="IPR018044">
    <property type="entry name" value="Peptidase_S11"/>
</dbReference>
<feature type="active site" evidence="7">
    <location>
        <position position="122"/>
    </location>
</feature>
<keyword evidence="5" id="KW-0573">Peptidoglycan synthesis</keyword>
<evidence type="ECO:0000313" key="11">
    <source>
        <dbReference type="EMBL" id="QDZ11745.1"/>
    </source>
</evidence>
<evidence type="ECO:0000256" key="7">
    <source>
        <dbReference type="PIRSR" id="PIRSR618044-1"/>
    </source>
</evidence>
<feature type="active site" description="Acyl-ester intermediate" evidence="7">
    <location>
        <position position="62"/>
    </location>
</feature>
<evidence type="ECO:0000256" key="1">
    <source>
        <dbReference type="ARBA" id="ARBA00007164"/>
    </source>
</evidence>
<sequence length="395" mass="41777">MPPSPPYRSRCPLLFARRIVLALMLALLSLAPARANPMLLVDMDNFAVLYAEEAGQPWHPASLTKLMTAYVAFDQIALGKVSLDTPVVISRKAFNQAPSKSGLAVGSAVTLQDALYLLLVKSANDVAVAIAETIAGDEASYVALMNDTAMRMGLTATHYANANGLHDPAQVTSARDLAILSLYIRQSFPQYMPIFGTATVMLNGKKLESENKLLETFAGTTGMKTGFICASGLNMVATVDRNGRRLLAVILGGSSARDRNERTAELILRGLSGAATGTGQTVLTLGNNPGALPVDMRPQICGKEAKAYTASQEAAFPMGLKGQPSFLTDTVLTSSYVATDLGRIAVGVSLPRPRPAHLPIFTAPTTEAALDGDLRPGLPAAMPGAVPFPRPRPNF</sequence>
<evidence type="ECO:0000256" key="9">
    <source>
        <dbReference type="RuleBase" id="RU004016"/>
    </source>
</evidence>
<evidence type="ECO:0000313" key="12">
    <source>
        <dbReference type="Proteomes" id="UP000315364"/>
    </source>
</evidence>
<evidence type="ECO:0000256" key="6">
    <source>
        <dbReference type="ARBA" id="ARBA00023316"/>
    </source>
</evidence>
<dbReference type="KEGG" id="dea:FPZ08_13935"/>
<dbReference type="Gene3D" id="3.40.710.10">
    <property type="entry name" value="DD-peptidase/beta-lactamase superfamily"/>
    <property type="match status" value="1"/>
</dbReference>
<dbReference type="SUPFAM" id="SSF56601">
    <property type="entry name" value="beta-lactamase/transpeptidase-like"/>
    <property type="match status" value="1"/>
</dbReference>
<dbReference type="Proteomes" id="UP000315364">
    <property type="component" value="Chromosome"/>
</dbReference>
<evidence type="ECO:0000256" key="8">
    <source>
        <dbReference type="PIRSR" id="PIRSR618044-2"/>
    </source>
</evidence>
<keyword evidence="11" id="KW-0121">Carboxypeptidase</keyword>
<keyword evidence="4" id="KW-0133">Cell shape</keyword>
<feature type="binding site" evidence="8">
    <location>
        <position position="224"/>
    </location>
    <ligand>
        <name>substrate</name>
    </ligand>
</feature>
<feature type="active site" description="Proton acceptor" evidence="7">
    <location>
        <position position="65"/>
    </location>
</feature>
<keyword evidence="11" id="KW-0645">Protease</keyword>
<dbReference type="GO" id="GO:0008360">
    <property type="term" value="P:regulation of cell shape"/>
    <property type="evidence" value="ECO:0007669"/>
    <property type="project" value="UniProtKB-KW"/>
</dbReference>
<proteinExistence type="inferred from homology"/>
<keyword evidence="3" id="KW-0378">Hydrolase</keyword>
<gene>
    <name evidence="11" type="ORF">FPZ08_13935</name>
</gene>
<evidence type="ECO:0000256" key="3">
    <source>
        <dbReference type="ARBA" id="ARBA00022801"/>
    </source>
</evidence>
<dbReference type="PANTHER" id="PTHR21581">
    <property type="entry name" value="D-ALANYL-D-ALANINE CARBOXYPEPTIDASE"/>
    <property type="match status" value="1"/>
</dbReference>
<dbReference type="EMBL" id="CP042304">
    <property type="protein sequence ID" value="QDZ11745.1"/>
    <property type="molecule type" value="Genomic_DNA"/>
</dbReference>
<dbReference type="Pfam" id="PF00768">
    <property type="entry name" value="Peptidase_S11"/>
    <property type="match status" value="1"/>
</dbReference>
<organism evidence="11 12">
    <name type="scientific">Devosia ginsengisoli</name>
    <dbReference type="NCBI Taxonomy" id="400770"/>
    <lineage>
        <taxon>Bacteria</taxon>
        <taxon>Pseudomonadati</taxon>
        <taxon>Pseudomonadota</taxon>
        <taxon>Alphaproteobacteria</taxon>
        <taxon>Hyphomicrobiales</taxon>
        <taxon>Devosiaceae</taxon>
        <taxon>Devosia</taxon>
    </lineage>
</organism>
<dbReference type="InterPro" id="IPR012338">
    <property type="entry name" value="Beta-lactam/transpept-like"/>
</dbReference>
<dbReference type="PRINTS" id="PR00725">
    <property type="entry name" value="DADACBPTASE1"/>
</dbReference>